<dbReference type="Pfam" id="PF13519">
    <property type="entry name" value="VWA_2"/>
    <property type="match status" value="1"/>
</dbReference>
<dbReference type="PROSITE" id="PS50234">
    <property type="entry name" value="VWFA"/>
    <property type="match status" value="1"/>
</dbReference>
<reference evidence="3" key="1">
    <citation type="submission" date="2015-07" db="EMBL/GenBank/DDBJ databases">
        <title>Draft genome sequence of Streptomyces sp. CMAA 1322, a bacterium isolated from Caatinga biome, from dry forest semiarid of Brazil.</title>
        <authorList>
            <person name="Santos S.N."/>
            <person name="Gacesa R."/>
            <person name="Taketani R.G."/>
            <person name="Long P.F."/>
            <person name="Melo I.S."/>
        </authorList>
    </citation>
    <scope>NUCLEOTIDE SEQUENCE [LARGE SCALE GENOMIC DNA]</scope>
    <source>
        <strain evidence="3">CMAA 1322</strain>
    </source>
</reference>
<dbReference type="EMBL" id="LFXA01000007">
    <property type="protein sequence ID" value="KNB52293.1"/>
    <property type="molecule type" value="Genomic_DNA"/>
</dbReference>
<dbReference type="Proteomes" id="UP000037288">
    <property type="component" value="Unassembled WGS sequence"/>
</dbReference>
<dbReference type="Gene3D" id="3.40.50.410">
    <property type="entry name" value="von Willebrand factor, type A domain"/>
    <property type="match status" value="1"/>
</dbReference>
<proteinExistence type="predicted"/>
<dbReference type="InterPro" id="IPR036465">
    <property type="entry name" value="vWFA_dom_sf"/>
</dbReference>
<dbReference type="CDD" id="cd00198">
    <property type="entry name" value="vWFA"/>
    <property type="match status" value="1"/>
</dbReference>
<comment type="caution">
    <text evidence="2">The sequence shown here is derived from an EMBL/GenBank/DDBJ whole genome shotgun (WGS) entry which is preliminary data.</text>
</comment>
<sequence>MAPAGLPADPGPPPRPLTAEEAAGTLERYRQATAAGRVRFLIDSSGSMNRWWDGANGVREIVQQAMTRFGPEDTYGVWGVASAGDGPPYRELLAFGTHGSSSRAAGRDDQEKAAEAARRVAAATPEMSQEADIGGALRAALDGMPHGGEDDGHPRLVVLVTDDEDNDRLDAAGRDALVAFARERKVPVLMVSFDSGGCLAGRLDLRVAEASGGRCVDARDDLAKELSAEVAEVAQGHP</sequence>
<organism evidence="2 3">
    <name type="scientific">Streptomyces caatingaensis</name>
    <dbReference type="NCBI Taxonomy" id="1678637"/>
    <lineage>
        <taxon>Bacteria</taxon>
        <taxon>Bacillati</taxon>
        <taxon>Actinomycetota</taxon>
        <taxon>Actinomycetes</taxon>
        <taxon>Kitasatosporales</taxon>
        <taxon>Streptomycetaceae</taxon>
        <taxon>Streptomyces</taxon>
    </lineage>
</organism>
<dbReference type="STRING" id="1678637.AC230_12150"/>
<dbReference type="AlphaFoldDB" id="A0A0K9XGD3"/>
<protein>
    <recommendedName>
        <fullName evidence="1">VWFA domain-containing protein</fullName>
    </recommendedName>
</protein>
<dbReference type="SMART" id="SM00327">
    <property type="entry name" value="VWA"/>
    <property type="match status" value="1"/>
</dbReference>
<keyword evidence="3" id="KW-1185">Reference proteome</keyword>
<evidence type="ECO:0000313" key="3">
    <source>
        <dbReference type="Proteomes" id="UP000037288"/>
    </source>
</evidence>
<evidence type="ECO:0000313" key="2">
    <source>
        <dbReference type="EMBL" id="KNB52293.1"/>
    </source>
</evidence>
<gene>
    <name evidence="2" type="ORF">AC230_12150</name>
</gene>
<accession>A0A0K9XGD3</accession>
<evidence type="ECO:0000259" key="1">
    <source>
        <dbReference type="PROSITE" id="PS50234"/>
    </source>
</evidence>
<name>A0A0K9XGD3_9ACTN</name>
<dbReference type="RefSeq" id="WP_049716149.1">
    <property type="nucleotide sequence ID" value="NZ_LFXA01000007.1"/>
</dbReference>
<dbReference type="InterPro" id="IPR002035">
    <property type="entry name" value="VWF_A"/>
</dbReference>
<feature type="domain" description="VWFA" evidence="1">
    <location>
        <begin position="37"/>
        <end position="233"/>
    </location>
</feature>
<dbReference type="SUPFAM" id="SSF53300">
    <property type="entry name" value="vWA-like"/>
    <property type="match status" value="1"/>
</dbReference>